<feature type="modified residue" description="4-aspartylphosphate" evidence="5">
    <location>
        <position position="56"/>
    </location>
</feature>
<proteinExistence type="predicted"/>
<evidence type="ECO:0000256" key="3">
    <source>
        <dbReference type="ARBA" id="ARBA00023125"/>
    </source>
</evidence>
<evidence type="ECO:0000259" key="7">
    <source>
        <dbReference type="PROSITE" id="PS50110"/>
    </source>
</evidence>
<protein>
    <submittedName>
        <fullName evidence="8">LuxR family two component transcriptional regulator</fullName>
    </submittedName>
</protein>
<dbReference type="SUPFAM" id="SSF52172">
    <property type="entry name" value="CheY-like"/>
    <property type="match status" value="1"/>
</dbReference>
<dbReference type="PROSITE" id="PS50110">
    <property type="entry name" value="RESPONSE_REGULATORY"/>
    <property type="match status" value="1"/>
</dbReference>
<evidence type="ECO:0000256" key="1">
    <source>
        <dbReference type="ARBA" id="ARBA00022553"/>
    </source>
</evidence>
<feature type="domain" description="Response regulatory" evidence="7">
    <location>
        <begin position="5"/>
        <end position="123"/>
    </location>
</feature>
<dbReference type="InterPro" id="IPR039420">
    <property type="entry name" value="WalR-like"/>
</dbReference>
<organism evidence="8 9">
    <name type="scientific">Actinoplanes xinjiangensis</name>
    <dbReference type="NCBI Taxonomy" id="512350"/>
    <lineage>
        <taxon>Bacteria</taxon>
        <taxon>Bacillati</taxon>
        <taxon>Actinomycetota</taxon>
        <taxon>Actinomycetes</taxon>
        <taxon>Micromonosporales</taxon>
        <taxon>Micromonosporaceae</taxon>
        <taxon>Actinoplanes</taxon>
    </lineage>
</organism>
<dbReference type="OrthoDB" id="9808843at2"/>
<keyword evidence="4" id="KW-0804">Transcription</keyword>
<dbReference type="SMART" id="SM00448">
    <property type="entry name" value="REC"/>
    <property type="match status" value="1"/>
</dbReference>
<keyword evidence="1 5" id="KW-0597">Phosphoprotein</keyword>
<evidence type="ECO:0000313" key="9">
    <source>
        <dbReference type="Proteomes" id="UP000245697"/>
    </source>
</evidence>
<dbReference type="InterPro" id="IPR058245">
    <property type="entry name" value="NreC/VraR/RcsB-like_REC"/>
</dbReference>
<evidence type="ECO:0000313" key="8">
    <source>
        <dbReference type="EMBL" id="PWK43411.1"/>
    </source>
</evidence>
<dbReference type="PRINTS" id="PR00038">
    <property type="entry name" value="HTHLUXR"/>
</dbReference>
<dbReference type="GO" id="GO:0003677">
    <property type="term" value="F:DNA binding"/>
    <property type="evidence" value="ECO:0007669"/>
    <property type="project" value="UniProtKB-KW"/>
</dbReference>
<dbReference type="Proteomes" id="UP000245697">
    <property type="component" value="Unassembled WGS sequence"/>
</dbReference>
<dbReference type="EMBL" id="QGGR01000013">
    <property type="protein sequence ID" value="PWK43411.1"/>
    <property type="molecule type" value="Genomic_DNA"/>
</dbReference>
<gene>
    <name evidence="8" type="ORF">BC793_11393</name>
</gene>
<comment type="caution">
    <text evidence="8">The sequence shown here is derived from an EMBL/GenBank/DDBJ whole genome shotgun (WGS) entry which is preliminary data.</text>
</comment>
<keyword evidence="9" id="KW-1185">Reference proteome</keyword>
<dbReference type="InterPro" id="IPR001789">
    <property type="entry name" value="Sig_transdc_resp-reg_receiver"/>
</dbReference>
<dbReference type="InterPro" id="IPR016032">
    <property type="entry name" value="Sig_transdc_resp-reg_C-effctor"/>
</dbReference>
<dbReference type="RefSeq" id="WP_109597179.1">
    <property type="nucleotide sequence ID" value="NZ_BONA01000063.1"/>
</dbReference>
<dbReference type="InterPro" id="IPR000792">
    <property type="entry name" value="Tscrpt_reg_LuxR_C"/>
</dbReference>
<dbReference type="Pfam" id="PF00196">
    <property type="entry name" value="GerE"/>
    <property type="match status" value="1"/>
</dbReference>
<dbReference type="PANTHER" id="PTHR43214">
    <property type="entry name" value="TWO-COMPONENT RESPONSE REGULATOR"/>
    <property type="match status" value="1"/>
</dbReference>
<name>A0A316FBT8_9ACTN</name>
<sequence length="216" mass="22890">MNDITVLVVDDQELFRAGVAVILDAQPGITVVGEAGNGADAVRLVKELRPDVVLMDLRMPVMDGVEATRQIYAAAASPPVRVLVLTTFNLDDRAATAIRHGASGFLLKDTTPAQLTDAVRSVHAGNAVLAPADLSALLTSQFPAPKPVPDAYLTLTDKERAVFRAVARGLSNAEIAAEIFAGESTVKTHVGAILRKLSLRDRVQIAVFAHEHGLLS</sequence>
<evidence type="ECO:0000256" key="5">
    <source>
        <dbReference type="PROSITE-ProRule" id="PRU00169"/>
    </source>
</evidence>
<evidence type="ECO:0000256" key="2">
    <source>
        <dbReference type="ARBA" id="ARBA00023015"/>
    </source>
</evidence>
<dbReference type="InterPro" id="IPR011006">
    <property type="entry name" value="CheY-like_superfamily"/>
</dbReference>
<dbReference type="AlphaFoldDB" id="A0A316FBT8"/>
<evidence type="ECO:0000259" key="6">
    <source>
        <dbReference type="PROSITE" id="PS50043"/>
    </source>
</evidence>
<evidence type="ECO:0000256" key="4">
    <source>
        <dbReference type="ARBA" id="ARBA00023163"/>
    </source>
</evidence>
<dbReference type="PANTHER" id="PTHR43214:SF24">
    <property type="entry name" value="TRANSCRIPTIONAL REGULATORY PROTEIN NARL-RELATED"/>
    <property type="match status" value="1"/>
</dbReference>
<dbReference type="PROSITE" id="PS50043">
    <property type="entry name" value="HTH_LUXR_2"/>
    <property type="match status" value="1"/>
</dbReference>
<dbReference type="GO" id="GO:0006355">
    <property type="term" value="P:regulation of DNA-templated transcription"/>
    <property type="evidence" value="ECO:0007669"/>
    <property type="project" value="InterPro"/>
</dbReference>
<dbReference type="SMART" id="SM00421">
    <property type="entry name" value="HTH_LUXR"/>
    <property type="match status" value="1"/>
</dbReference>
<dbReference type="GO" id="GO:0000160">
    <property type="term" value="P:phosphorelay signal transduction system"/>
    <property type="evidence" value="ECO:0007669"/>
    <property type="project" value="InterPro"/>
</dbReference>
<dbReference type="Gene3D" id="3.40.50.2300">
    <property type="match status" value="1"/>
</dbReference>
<keyword evidence="3" id="KW-0238">DNA-binding</keyword>
<dbReference type="Pfam" id="PF00072">
    <property type="entry name" value="Response_reg"/>
    <property type="match status" value="1"/>
</dbReference>
<keyword evidence="2" id="KW-0805">Transcription regulation</keyword>
<dbReference type="CDD" id="cd17535">
    <property type="entry name" value="REC_NarL-like"/>
    <property type="match status" value="1"/>
</dbReference>
<dbReference type="CDD" id="cd06170">
    <property type="entry name" value="LuxR_C_like"/>
    <property type="match status" value="1"/>
</dbReference>
<reference evidence="8 9" key="1">
    <citation type="submission" date="2018-05" db="EMBL/GenBank/DDBJ databases">
        <title>Genomic Encyclopedia of Archaeal and Bacterial Type Strains, Phase II (KMG-II): from individual species to whole genera.</title>
        <authorList>
            <person name="Goeker M."/>
        </authorList>
    </citation>
    <scope>NUCLEOTIDE SEQUENCE [LARGE SCALE GENOMIC DNA]</scope>
    <source>
        <strain evidence="8 9">DSM 45184</strain>
    </source>
</reference>
<feature type="domain" description="HTH luxR-type" evidence="6">
    <location>
        <begin position="148"/>
        <end position="213"/>
    </location>
</feature>
<accession>A0A316FBT8</accession>
<dbReference type="SUPFAM" id="SSF46894">
    <property type="entry name" value="C-terminal effector domain of the bipartite response regulators"/>
    <property type="match status" value="1"/>
</dbReference>